<reference evidence="4" key="1">
    <citation type="journal article" date="2020" name="J. Eukaryot. Microbiol.">
        <title>De novo Sequencing, Assembly and Annotation of the Transcriptome for the Free-Living Testate Amoeba Arcella intermedia.</title>
        <authorList>
            <person name="Ribeiro G.M."/>
            <person name="Porfirio-Sousa A.L."/>
            <person name="Maurer-Alcala X.X."/>
            <person name="Katz L.A."/>
            <person name="Lahr D.J.G."/>
        </authorList>
    </citation>
    <scope>NUCLEOTIDE SEQUENCE</scope>
</reference>
<dbReference type="InterPro" id="IPR046848">
    <property type="entry name" value="E_motif"/>
</dbReference>
<dbReference type="InterPro" id="IPR002885">
    <property type="entry name" value="PPR_rpt"/>
</dbReference>
<dbReference type="Pfam" id="PF14432">
    <property type="entry name" value="DYW_deaminase"/>
    <property type="match status" value="1"/>
</dbReference>
<feature type="domain" description="DYW" evidence="3">
    <location>
        <begin position="243"/>
        <end position="335"/>
    </location>
</feature>
<dbReference type="GO" id="GO:0003723">
    <property type="term" value="F:RNA binding"/>
    <property type="evidence" value="ECO:0007669"/>
    <property type="project" value="InterPro"/>
</dbReference>
<sequence>MNCMIHMFSKCGDFNTAKLIFERIKMKNCETWNIMILSLAEHGYGVSCVEYLNKMIETTIKPDTHTFVSVLNGLSHVGKVEEGISIYNKMQSHYNIQPTYYHKTCIVDLLSRNGRLNEAEKFIQNQIEEPDITIWKTLLSSCRNFLDVERAERIAQNIFNLNDKDESTYVLLGNIYASLGMSEKLNNIRQLMVKKGIKKTPGETWGMVNGKMVTFMANDDRHPEHQKIFLHSKQLDDHIIKMGFKHNFIFAIDKKLNTEEDKIRNLCSHSERLFISYALLNNHSPIVAYKNLRMCQNCHEATKYISKLTKTHLQIRDNSRWHHFVDGKCSCNDYY</sequence>
<dbReference type="PANTHER" id="PTHR47926">
    <property type="entry name" value="PENTATRICOPEPTIDE REPEAT-CONTAINING PROTEIN"/>
    <property type="match status" value="1"/>
</dbReference>
<dbReference type="PANTHER" id="PTHR47926:SF347">
    <property type="entry name" value="PENTATRICOPEPTIDE REPEAT-CONTAINING PROTEIN"/>
    <property type="match status" value="1"/>
</dbReference>
<feature type="repeat" description="PPR" evidence="2">
    <location>
        <begin position="63"/>
        <end position="93"/>
    </location>
</feature>
<name>A0A6B2L732_9EUKA</name>
<evidence type="ECO:0000259" key="3">
    <source>
        <dbReference type="Pfam" id="PF14432"/>
    </source>
</evidence>
<protein>
    <recommendedName>
        <fullName evidence="3">DYW domain-containing protein</fullName>
    </recommendedName>
</protein>
<dbReference type="GO" id="GO:0009451">
    <property type="term" value="P:RNA modification"/>
    <property type="evidence" value="ECO:0007669"/>
    <property type="project" value="InterPro"/>
</dbReference>
<evidence type="ECO:0000313" key="4">
    <source>
        <dbReference type="EMBL" id="NDV32720.1"/>
    </source>
</evidence>
<feature type="repeat" description="PPR" evidence="2">
    <location>
        <begin position="28"/>
        <end position="62"/>
    </location>
</feature>
<dbReference type="InterPro" id="IPR032867">
    <property type="entry name" value="DYW_dom"/>
</dbReference>
<dbReference type="PROSITE" id="PS51375">
    <property type="entry name" value="PPR"/>
    <property type="match status" value="2"/>
</dbReference>
<keyword evidence="1" id="KW-0677">Repeat</keyword>
<dbReference type="NCBIfam" id="TIGR00756">
    <property type="entry name" value="PPR"/>
    <property type="match status" value="2"/>
</dbReference>
<dbReference type="InterPro" id="IPR011990">
    <property type="entry name" value="TPR-like_helical_dom_sf"/>
</dbReference>
<dbReference type="Pfam" id="PF01535">
    <property type="entry name" value="PPR"/>
    <property type="match status" value="3"/>
</dbReference>
<dbReference type="GO" id="GO:0048731">
    <property type="term" value="P:system development"/>
    <property type="evidence" value="ECO:0007669"/>
    <property type="project" value="UniProtKB-ARBA"/>
</dbReference>
<dbReference type="Gene3D" id="1.25.40.10">
    <property type="entry name" value="Tetratricopeptide repeat domain"/>
    <property type="match status" value="1"/>
</dbReference>
<dbReference type="Pfam" id="PF20431">
    <property type="entry name" value="E_motif"/>
    <property type="match status" value="1"/>
</dbReference>
<proteinExistence type="predicted"/>
<accession>A0A6B2L732</accession>
<dbReference type="FunFam" id="1.25.40.10:FF:000158">
    <property type="entry name" value="pentatricopeptide repeat-containing protein At2g33680"/>
    <property type="match status" value="1"/>
</dbReference>
<dbReference type="GO" id="GO:0008270">
    <property type="term" value="F:zinc ion binding"/>
    <property type="evidence" value="ECO:0007669"/>
    <property type="project" value="InterPro"/>
</dbReference>
<evidence type="ECO:0000256" key="1">
    <source>
        <dbReference type="ARBA" id="ARBA00022737"/>
    </source>
</evidence>
<dbReference type="AlphaFoldDB" id="A0A6B2L732"/>
<evidence type="ECO:0000256" key="2">
    <source>
        <dbReference type="PROSITE-ProRule" id="PRU00708"/>
    </source>
</evidence>
<dbReference type="EMBL" id="GIBP01003751">
    <property type="protein sequence ID" value="NDV32720.1"/>
    <property type="molecule type" value="Transcribed_RNA"/>
</dbReference>
<dbReference type="InterPro" id="IPR046960">
    <property type="entry name" value="PPR_At4g14850-like_plant"/>
</dbReference>
<organism evidence="4">
    <name type="scientific">Arcella intermedia</name>
    <dbReference type="NCBI Taxonomy" id="1963864"/>
    <lineage>
        <taxon>Eukaryota</taxon>
        <taxon>Amoebozoa</taxon>
        <taxon>Tubulinea</taxon>
        <taxon>Elardia</taxon>
        <taxon>Arcellinida</taxon>
        <taxon>Sphaerothecina</taxon>
        <taxon>Arcellidae</taxon>
        <taxon>Arcella</taxon>
    </lineage>
</organism>